<gene>
    <name evidence="3" type="ORF">T190607A01A_10160</name>
</gene>
<evidence type="ECO:0000259" key="2">
    <source>
        <dbReference type="Pfam" id="PF18962"/>
    </source>
</evidence>
<name>A0ABM9NQP0_9FLAO</name>
<proteinExistence type="predicted"/>
<dbReference type="NCBIfam" id="TIGR04183">
    <property type="entry name" value="Por_Secre_tail"/>
    <property type="match status" value="1"/>
</dbReference>
<sequence>MKHYYKIVLTLTLSLFLGFSSWGQLTTGDIAFLGYNADAPDAFSIVALVDIPSSSTIYFTDNESDGAGGINSGEGTLSWNTGGSVIAAGTVVTFTDLNATRTASVGTLSVDNGTLNIAGGGDAIFAFIGTNGTTPTTFLAGIQNETGNFGNLAGTGLTEGTTFVNFFMSGSPDGGQYNGPRTGLGSFSAYLTEIGDNTNWTVSDADGTLILPLNATSFEVTPTWTGTTDNDWATGTNWSTGSVPGATDNVIIPSGLTNYPTISSAVTVNTMSIASGASLIANATVTGDVTYTRSLGTTNWYLVSSPVSGEDMTDMRANNSFKTNGSSEISFAPYDNSQSVANDRWAYFSNTATDALVNGKGYSASLSAAGNISFTGSINSGDVMIALTQGGGSGTNFNLLGNPYTAFVNSATFLTAESGDLASETIWLWNQATSSYETKVTADAFKIAPGQGFFVEANSTNNVSFTGAMQSHEASDTFQRSSRPEVQLYVNDGSNSRYAKLYYINGTTTGFDNGYDGKLFNGLTNSFAVYTHLLSDSQGDNYQVQSLPTSDIETMVVPVGLIADSNKEITFSVNTKNLPQGVNVYLEDRLNNTFVNLSEDDHTITTKSAVNGIGQYYLHTTSARLSNDDIAQDIANVSIYRSANNEITVAGLQSEANVKVFSLLGEELVNTDINSNGLSKIALPNLSTGVYVVKLNSVLGNITKKIILE</sequence>
<keyword evidence="1" id="KW-0732">Signal</keyword>
<evidence type="ECO:0000313" key="4">
    <source>
        <dbReference type="Proteomes" id="UP001497416"/>
    </source>
</evidence>
<feature type="domain" description="Secretion system C-terminal sorting" evidence="2">
    <location>
        <begin position="643"/>
        <end position="707"/>
    </location>
</feature>
<reference evidence="3 4" key="1">
    <citation type="submission" date="2024-05" db="EMBL/GenBank/DDBJ databases">
        <authorList>
            <person name="Duchaud E."/>
        </authorList>
    </citation>
    <scope>NUCLEOTIDE SEQUENCE [LARGE SCALE GENOMIC DNA]</scope>
    <source>
        <strain evidence="3">Ena-SAMPLE-TAB-13-05-2024-13:56:06:370-140302</strain>
    </source>
</reference>
<keyword evidence="4" id="KW-1185">Reference proteome</keyword>
<evidence type="ECO:0000256" key="1">
    <source>
        <dbReference type="ARBA" id="ARBA00022729"/>
    </source>
</evidence>
<comment type="caution">
    <text evidence="3">The sequence shown here is derived from an EMBL/GenBank/DDBJ whole genome shotgun (WGS) entry which is preliminary data.</text>
</comment>
<evidence type="ECO:0000313" key="3">
    <source>
        <dbReference type="EMBL" id="CAL2075257.1"/>
    </source>
</evidence>
<dbReference type="EMBL" id="CAXIXY010000003">
    <property type="protein sequence ID" value="CAL2075257.1"/>
    <property type="molecule type" value="Genomic_DNA"/>
</dbReference>
<dbReference type="Pfam" id="PF18962">
    <property type="entry name" value="Por_Secre_tail"/>
    <property type="match status" value="1"/>
</dbReference>
<organism evidence="3 4">
    <name type="scientific">Tenacibaculum platacis</name>
    <dbReference type="NCBI Taxonomy" id="3137852"/>
    <lineage>
        <taxon>Bacteria</taxon>
        <taxon>Pseudomonadati</taxon>
        <taxon>Bacteroidota</taxon>
        <taxon>Flavobacteriia</taxon>
        <taxon>Flavobacteriales</taxon>
        <taxon>Flavobacteriaceae</taxon>
        <taxon>Tenacibaculum</taxon>
    </lineage>
</organism>
<dbReference type="RefSeq" id="WP_348709644.1">
    <property type="nucleotide sequence ID" value="NZ_CAXIXY010000003.1"/>
</dbReference>
<dbReference type="InterPro" id="IPR026444">
    <property type="entry name" value="Secre_tail"/>
</dbReference>
<dbReference type="Proteomes" id="UP001497416">
    <property type="component" value="Unassembled WGS sequence"/>
</dbReference>
<protein>
    <recommendedName>
        <fullName evidence="2">Secretion system C-terminal sorting domain-containing protein</fullName>
    </recommendedName>
</protein>
<accession>A0ABM9NQP0</accession>